<dbReference type="NCBIfam" id="NF007349">
    <property type="entry name" value="PRK09840.1"/>
    <property type="match status" value="1"/>
</dbReference>
<dbReference type="PANTHER" id="PTHR32552:SF89">
    <property type="entry name" value="CATECHOLATE SIDEROPHORE RECEPTOR FIU"/>
    <property type="match status" value="1"/>
</dbReference>
<evidence type="ECO:0000256" key="14">
    <source>
        <dbReference type="PROSITE-ProRule" id="PRU01360"/>
    </source>
</evidence>
<dbReference type="InterPro" id="IPR036942">
    <property type="entry name" value="Beta-barrel_TonB_sf"/>
</dbReference>
<dbReference type="Pfam" id="PF07715">
    <property type="entry name" value="Plug"/>
    <property type="match status" value="1"/>
</dbReference>
<evidence type="ECO:0000256" key="2">
    <source>
        <dbReference type="ARBA" id="ARBA00009810"/>
    </source>
</evidence>
<protein>
    <submittedName>
        <fullName evidence="19">Catecholate siderophore receptor Fiu</fullName>
    </submittedName>
</protein>
<dbReference type="NCBIfam" id="TIGR01783">
    <property type="entry name" value="TonB-siderophor"/>
    <property type="match status" value="1"/>
</dbReference>
<evidence type="ECO:0000256" key="13">
    <source>
        <dbReference type="ARBA" id="ARBA00023237"/>
    </source>
</evidence>
<evidence type="ECO:0000256" key="5">
    <source>
        <dbReference type="ARBA" id="ARBA00022496"/>
    </source>
</evidence>
<dbReference type="EMBL" id="CP029343">
    <property type="protein sequence ID" value="AWL07098.1"/>
    <property type="molecule type" value="Genomic_DNA"/>
</dbReference>
<dbReference type="InterPro" id="IPR012910">
    <property type="entry name" value="Plug_dom"/>
</dbReference>
<comment type="similarity">
    <text evidence="2 14 15">Belongs to the TonB-dependent receptor family.</text>
</comment>
<evidence type="ECO:0000256" key="11">
    <source>
        <dbReference type="ARBA" id="ARBA00023136"/>
    </source>
</evidence>
<dbReference type="SUPFAM" id="SSF56935">
    <property type="entry name" value="Porins"/>
    <property type="match status" value="1"/>
</dbReference>
<dbReference type="Gene3D" id="2.170.130.10">
    <property type="entry name" value="TonB-dependent receptor, plug domain"/>
    <property type="match status" value="1"/>
</dbReference>
<keyword evidence="6 14" id="KW-0812">Transmembrane</keyword>
<dbReference type="Proteomes" id="UP000245820">
    <property type="component" value="Chromosome"/>
</dbReference>
<evidence type="ECO:0000256" key="8">
    <source>
        <dbReference type="ARBA" id="ARBA00023004"/>
    </source>
</evidence>
<keyword evidence="8" id="KW-0408">Iron</keyword>
<dbReference type="PROSITE" id="PS52016">
    <property type="entry name" value="TONB_DEPENDENT_REC_3"/>
    <property type="match status" value="1"/>
</dbReference>
<evidence type="ECO:0000259" key="17">
    <source>
        <dbReference type="Pfam" id="PF00593"/>
    </source>
</evidence>
<sequence>MKAIKSRKHPITRSQLAGTALAAALLPLGAHAADDATAAATATAAPATIAPQSTVEVVGAYENPFRAENASSPKYTERLVDTAQTIQVIKKELFEQQGALTLTEALRNTPGVGAFFLGENGNTNTGDAIFMRGFDTSSSIYVDGVRDIGSISRDVFNLEQIDVLKGPAGTDNGRSAPTGSVNLVTKKANMTDLVTAAVTGGSGDQKRITADVNKVLDEQRGIAVRLNVLAQDSGSAARDVVENKRWAVAPSIGFGLNGPTRVHLDYLHVDQNNIPDGGVFVIGLPGYTSPDRTRPWVADAPKVDPKNFYGSVDDYDDVKADMATVRIEHDFSPTMKLQNTSRYGKTSQDYLLTAFLTSAANLATPVQGDPGTWTLARSIRTGKDQENKILTNVTTLTSQFNTGAVSHTLVTGLEITSERQTTWGLTGLGTLPAANIYHPDPNQAPTTPVNVRRTGAYNEGEVDTQSVYVFDTVKVGERWIFNGGVRLDHFRGDYSVVALTNNVLTPTRFKVGENLVNGKLSALYKPTANSSVYAMVASSKQPPGGSFTVSGNANSAQNPIYDPQKTVTTEVGGKLDLLKSKLSLSAALFRTDVENEVEQDPADLQYYQTGEKRVQGVELGATGELAPHWLLSAGYLYMDTSVERGRNVTAAGENSLTYTPKQSFTAWTSYDLPWGLRIGGGARFSDKLARGTDGAIGTPAYTESYWVFDAMVGYKVSKNVDLRLNVYNIGDEKYVSAINKSGYRYTPGTPRSASLTANVRF</sequence>
<dbReference type="GO" id="GO:0009279">
    <property type="term" value="C:cell outer membrane"/>
    <property type="evidence" value="ECO:0007669"/>
    <property type="project" value="UniProtKB-SubCell"/>
</dbReference>
<dbReference type="InterPro" id="IPR037066">
    <property type="entry name" value="Plug_dom_sf"/>
</dbReference>
<dbReference type="GO" id="GO:0015891">
    <property type="term" value="P:siderophore transport"/>
    <property type="evidence" value="ECO:0007669"/>
    <property type="project" value="InterPro"/>
</dbReference>
<evidence type="ECO:0000313" key="19">
    <source>
        <dbReference type="EMBL" id="AWL07098.1"/>
    </source>
</evidence>
<dbReference type="OrthoDB" id="9790771at2"/>
<evidence type="ECO:0000256" key="15">
    <source>
        <dbReference type="RuleBase" id="RU003357"/>
    </source>
</evidence>
<dbReference type="CDD" id="cd01347">
    <property type="entry name" value="ligand_gated_channel"/>
    <property type="match status" value="1"/>
</dbReference>
<evidence type="ECO:0000256" key="12">
    <source>
        <dbReference type="ARBA" id="ARBA00023170"/>
    </source>
</evidence>
<feature type="domain" description="TonB-dependent receptor plug" evidence="18">
    <location>
        <begin position="80"/>
        <end position="179"/>
    </location>
</feature>
<dbReference type="InterPro" id="IPR010105">
    <property type="entry name" value="TonB_sidphr_rcpt"/>
</dbReference>
<evidence type="ECO:0000256" key="16">
    <source>
        <dbReference type="SAM" id="SignalP"/>
    </source>
</evidence>
<feature type="signal peptide" evidence="16">
    <location>
        <begin position="1"/>
        <end position="32"/>
    </location>
</feature>
<keyword evidence="13 14" id="KW-0998">Cell outer membrane</keyword>
<keyword evidence="3 14" id="KW-0813">Transport</keyword>
<evidence type="ECO:0000313" key="20">
    <source>
        <dbReference type="Proteomes" id="UP000245820"/>
    </source>
</evidence>
<proteinExistence type="inferred from homology"/>
<dbReference type="RefSeq" id="WP_109347393.1">
    <property type="nucleotide sequence ID" value="NZ_CP029343.1"/>
</dbReference>
<keyword evidence="5" id="KW-0410">Iron transport</keyword>
<keyword evidence="12 19" id="KW-0675">Receptor</keyword>
<evidence type="ECO:0000256" key="1">
    <source>
        <dbReference type="ARBA" id="ARBA00004571"/>
    </source>
</evidence>
<evidence type="ECO:0000256" key="3">
    <source>
        <dbReference type="ARBA" id="ARBA00022448"/>
    </source>
</evidence>
<dbReference type="InterPro" id="IPR039426">
    <property type="entry name" value="TonB-dep_rcpt-like"/>
</dbReference>
<keyword evidence="20" id="KW-1185">Reference proteome</keyword>
<dbReference type="Gene3D" id="2.40.170.20">
    <property type="entry name" value="TonB-dependent receptor, beta-barrel domain"/>
    <property type="match status" value="1"/>
</dbReference>
<evidence type="ECO:0000256" key="6">
    <source>
        <dbReference type="ARBA" id="ARBA00022692"/>
    </source>
</evidence>
<evidence type="ECO:0000259" key="18">
    <source>
        <dbReference type="Pfam" id="PF07715"/>
    </source>
</evidence>
<name>A0A2S2DP68_9BURK</name>
<feature type="domain" description="TonB-dependent receptor-like beta-barrel" evidence="17">
    <location>
        <begin position="287"/>
        <end position="729"/>
    </location>
</feature>
<evidence type="ECO:0000256" key="9">
    <source>
        <dbReference type="ARBA" id="ARBA00023065"/>
    </source>
</evidence>
<dbReference type="AlphaFoldDB" id="A0A2S2DP68"/>
<dbReference type="Pfam" id="PF00593">
    <property type="entry name" value="TonB_dep_Rec_b-barrel"/>
    <property type="match status" value="1"/>
</dbReference>
<dbReference type="KEGG" id="mtim:DIR46_23510"/>
<reference evidence="19 20" key="1">
    <citation type="submission" date="2018-05" db="EMBL/GenBank/DDBJ databases">
        <title>Complete genome sequence of Massilia oculi sp. nov. CCUG 43427T (=DSM 26321T), the type strain of M. oculi, and comparison with genome sequences of other Massilia strains.</title>
        <authorList>
            <person name="Zhu B."/>
        </authorList>
    </citation>
    <scope>NUCLEOTIDE SEQUENCE [LARGE SCALE GENOMIC DNA]</scope>
    <source>
        <strain evidence="19 20">CCUG 43427</strain>
    </source>
</reference>
<keyword evidence="9" id="KW-0406">Ion transport</keyword>
<comment type="subcellular location">
    <subcellularLocation>
        <location evidence="1 14">Cell outer membrane</location>
        <topology evidence="1 14">Multi-pass membrane protein</topology>
    </subcellularLocation>
</comment>
<evidence type="ECO:0000256" key="10">
    <source>
        <dbReference type="ARBA" id="ARBA00023077"/>
    </source>
</evidence>
<keyword evidence="11 14" id="KW-0472">Membrane</keyword>
<dbReference type="GO" id="GO:0038023">
    <property type="term" value="F:signaling receptor activity"/>
    <property type="evidence" value="ECO:0007669"/>
    <property type="project" value="InterPro"/>
</dbReference>
<accession>A0A2S2DP68</accession>
<evidence type="ECO:0000256" key="4">
    <source>
        <dbReference type="ARBA" id="ARBA00022452"/>
    </source>
</evidence>
<organism evidence="19 20">
    <name type="scientific">Massilia oculi</name>
    <dbReference type="NCBI Taxonomy" id="945844"/>
    <lineage>
        <taxon>Bacteria</taxon>
        <taxon>Pseudomonadati</taxon>
        <taxon>Pseudomonadota</taxon>
        <taxon>Betaproteobacteria</taxon>
        <taxon>Burkholderiales</taxon>
        <taxon>Oxalobacteraceae</taxon>
        <taxon>Telluria group</taxon>
        <taxon>Massilia</taxon>
    </lineage>
</organism>
<keyword evidence="7 16" id="KW-0732">Signal</keyword>
<keyword evidence="10 15" id="KW-0798">TonB box</keyword>
<dbReference type="InterPro" id="IPR000531">
    <property type="entry name" value="Beta-barrel_TonB"/>
</dbReference>
<dbReference type="GO" id="GO:0015344">
    <property type="term" value="F:siderophore uptake transmembrane transporter activity"/>
    <property type="evidence" value="ECO:0007669"/>
    <property type="project" value="TreeGrafter"/>
</dbReference>
<dbReference type="PANTHER" id="PTHR32552">
    <property type="entry name" value="FERRICHROME IRON RECEPTOR-RELATED"/>
    <property type="match status" value="1"/>
</dbReference>
<keyword evidence="4 14" id="KW-1134">Transmembrane beta strand</keyword>
<evidence type="ECO:0000256" key="7">
    <source>
        <dbReference type="ARBA" id="ARBA00022729"/>
    </source>
</evidence>
<gene>
    <name evidence="19" type="ORF">DIR46_23510</name>
</gene>
<dbReference type="FunFam" id="2.170.130.10:FF:000001">
    <property type="entry name" value="Catecholate siderophore TonB-dependent receptor"/>
    <property type="match status" value="1"/>
</dbReference>
<feature type="chain" id="PRO_5015764896" evidence="16">
    <location>
        <begin position="33"/>
        <end position="761"/>
    </location>
</feature>